<sequence length="407" mass="45374">MAWRYNAGLVLIVTVIIMWVSSAEVTQGVFTDYEQPFAVTYLGTSLLILYLPISFIKDWLIKNFKCWSNKINTNDAEIPGKPLDELEASEDGNKLKQTLEIENHVSIAIKEIGRDIYYCHEIKPLVVLQCKEDELGMKKKEEREVTAWDIAAFGFFLAPIWFVSEYLANAALARTSVATTTVLFSTTGLFTLFIGAFLGQDTVNVAKLASVFVTMAGVAMTTVGKTWASDEAESSNIVNEKHLIEGYLFGLLSAMTDGLFTVLLNKFVQEEGEKVDLQKIFGYIGLFTLVALWWLVWPLNAMGFEPKFTLPQSTKIAQVVIANSFMGNVLSDYFWALGVIWTTPLVAAIGESLSIPLAMVADIAIHHQHYSLIYILGCAQVFLGFVIANLADWFPPKGASWVWNSVW</sequence>
<name>A0ACC0IIE1_9ERIC</name>
<keyword evidence="2" id="KW-1185">Reference proteome</keyword>
<dbReference type="Proteomes" id="UP001060215">
    <property type="component" value="Chromosome 6"/>
</dbReference>
<organism evidence="1 2">
    <name type="scientific">Camellia lanceoleosa</name>
    <dbReference type="NCBI Taxonomy" id="1840588"/>
    <lineage>
        <taxon>Eukaryota</taxon>
        <taxon>Viridiplantae</taxon>
        <taxon>Streptophyta</taxon>
        <taxon>Embryophyta</taxon>
        <taxon>Tracheophyta</taxon>
        <taxon>Spermatophyta</taxon>
        <taxon>Magnoliopsida</taxon>
        <taxon>eudicotyledons</taxon>
        <taxon>Gunneridae</taxon>
        <taxon>Pentapetalae</taxon>
        <taxon>asterids</taxon>
        <taxon>Ericales</taxon>
        <taxon>Theaceae</taxon>
        <taxon>Camellia</taxon>
    </lineage>
</organism>
<accession>A0ACC0IIE1</accession>
<evidence type="ECO:0000313" key="1">
    <source>
        <dbReference type="EMBL" id="KAI8023906.1"/>
    </source>
</evidence>
<evidence type="ECO:0000313" key="2">
    <source>
        <dbReference type="Proteomes" id="UP001060215"/>
    </source>
</evidence>
<gene>
    <name evidence="1" type="ORF">LOK49_LG03G01584</name>
</gene>
<protein>
    <submittedName>
        <fullName evidence="1">Solute carrier family 35 member F5</fullName>
    </submittedName>
</protein>
<dbReference type="EMBL" id="CM045763">
    <property type="protein sequence ID" value="KAI8023906.1"/>
    <property type="molecule type" value="Genomic_DNA"/>
</dbReference>
<proteinExistence type="predicted"/>
<comment type="caution">
    <text evidence="1">The sequence shown here is derived from an EMBL/GenBank/DDBJ whole genome shotgun (WGS) entry which is preliminary data.</text>
</comment>
<reference evidence="1 2" key="1">
    <citation type="journal article" date="2022" name="Plant J.">
        <title>Chromosome-level genome of Camellia lanceoleosa provides a valuable resource for understanding genome evolution and self-incompatibility.</title>
        <authorList>
            <person name="Gong W."/>
            <person name="Xiao S."/>
            <person name="Wang L."/>
            <person name="Liao Z."/>
            <person name="Chang Y."/>
            <person name="Mo W."/>
            <person name="Hu G."/>
            <person name="Li W."/>
            <person name="Zhao G."/>
            <person name="Zhu H."/>
            <person name="Hu X."/>
            <person name="Ji K."/>
            <person name="Xiang X."/>
            <person name="Song Q."/>
            <person name="Yuan D."/>
            <person name="Jin S."/>
            <person name="Zhang L."/>
        </authorList>
    </citation>
    <scope>NUCLEOTIDE SEQUENCE [LARGE SCALE GENOMIC DNA]</scope>
    <source>
        <strain evidence="1">SQ_2022a</strain>
    </source>
</reference>